<organism evidence="8 9">
    <name type="scientific">Marchantia polymorpha subsp. ruderalis</name>
    <dbReference type="NCBI Taxonomy" id="1480154"/>
    <lineage>
        <taxon>Eukaryota</taxon>
        <taxon>Viridiplantae</taxon>
        <taxon>Streptophyta</taxon>
        <taxon>Embryophyta</taxon>
        <taxon>Marchantiophyta</taxon>
        <taxon>Marchantiopsida</taxon>
        <taxon>Marchantiidae</taxon>
        <taxon>Marchantiales</taxon>
        <taxon>Marchantiaceae</taxon>
        <taxon>Marchantia</taxon>
    </lineage>
</organism>
<evidence type="ECO:0000256" key="1">
    <source>
        <dbReference type="ARBA" id="ARBA00004141"/>
    </source>
</evidence>
<feature type="transmembrane region" description="Helical" evidence="7">
    <location>
        <begin position="139"/>
        <end position="159"/>
    </location>
</feature>
<evidence type="ECO:0000256" key="2">
    <source>
        <dbReference type="ARBA" id="ARBA00005982"/>
    </source>
</evidence>
<evidence type="ECO:0000256" key="5">
    <source>
        <dbReference type="ARBA" id="ARBA00023136"/>
    </source>
</evidence>
<evidence type="ECO:0000256" key="3">
    <source>
        <dbReference type="ARBA" id="ARBA00022692"/>
    </source>
</evidence>
<feature type="region of interest" description="Disordered" evidence="6">
    <location>
        <begin position="1"/>
        <end position="21"/>
    </location>
</feature>
<dbReference type="Pfam" id="PF00854">
    <property type="entry name" value="PTR2"/>
    <property type="match status" value="1"/>
</dbReference>
<evidence type="ECO:0000313" key="9">
    <source>
        <dbReference type="Proteomes" id="UP000077202"/>
    </source>
</evidence>
<dbReference type="GO" id="GO:0022857">
    <property type="term" value="F:transmembrane transporter activity"/>
    <property type="evidence" value="ECO:0007669"/>
    <property type="project" value="InterPro"/>
</dbReference>
<dbReference type="PANTHER" id="PTHR11654">
    <property type="entry name" value="OLIGOPEPTIDE TRANSPORTER-RELATED"/>
    <property type="match status" value="1"/>
</dbReference>
<feature type="transmembrane region" description="Helical" evidence="7">
    <location>
        <begin position="97"/>
        <end position="119"/>
    </location>
</feature>
<evidence type="ECO:0000256" key="7">
    <source>
        <dbReference type="SAM" id="Phobius"/>
    </source>
</evidence>
<dbReference type="AlphaFoldDB" id="A0A176VXS4"/>
<sequence>MGKTAESIHFEGEEDHEAPRGTGGWTAASCIIEHHFFALLAYSGVSRTLVRYLTRVMKQTNSSASSIVLNFSGTSYITPLVGAMLGDSFFGHFRSSLLFAVIYVVGQFLVTLSANVPALQPTQCKIGEEICPATKRWQLSFLYTSLFIIALGRAGYPAYQVLGAAQFHDHRQNAERSAFFTYMFQALTFGYMVSATAVVYVQESYGWGVGYILTALASFMSLLGLLSGLPFYREGHSEGNACAKIFQVLSASLLKCRLSLPPREELFDDQSQDPDEANLDFFYSSDFRFLDKAAIETHDEQFLREGRNPWRLCTLSQVEEVKQILRLVPVCISCIIFTSIYGQLPTLFVLQGEVMNRKVGNFNVEIPPATMTIFENLTVLLGGYLYNKVFIPTMMKVTGHPKGISPLQRIGTGLCMGVLAMTVAALVETQRLARISPSDTQGSEMSMFYLIPQFVLVGIGEIFTYVGLTEFFYDQSPPRMRSVSSSISMLTQAMGNYLSSLLVSIVYHSTTKDGSPGWIPNDLNEGRVDKFYLLLAALCGLSFICFLIIASTFKHRRDENLPTRRCSPMRKTMTSRSSLKEPLLS</sequence>
<reference evidence="8" key="1">
    <citation type="submission" date="2016-03" db="EMBL/GenBank/DDBJ databases">
        <title>Mechanisms controlling the formation of the plant cell surface in tip-growing cells are functionally conserved among land plants.</title>
        <authorList>
            <person name="Honkanen S."/>
            <person name="Jones V.A."/>
            <person name="Morieri G."/>
            <person name="Champion C."/>
            <person name="Hetherington A.J."/>
            <person name="Kelly S."/>
            <person name="Saint-Marcoux D."/>
            <person name="Proust H."/>
            <person name="Prescott H."/>
            <person name="Dolan L."/>
        </authorList>
    </citation>
    <scope>NUCLEOTIDE SEQUENCE [LARGE SCALE GENOMIC DNA]</scope>
    <source>
        <tissue evidence="8">Whole gametophyte</tissue>
    </source>
</reference>
<keyword evidence="5 7" id="KW-0472">Membrane</keyword>
<dbReference type="GO" id="GO:0016020">
    <property type="term" value="C:membrane"/>
    <property type="evidence" value="ECO:0007669"/>
    <property type="project" value="UniProtKB-SubCell"/>
</dbReference>
<dbReference type="Gene3D" id="1.20.1250.20">
    <property type="entry name" value="MFS general substrate transporter like domains"/>
    <property type="match status" value="1"/>
</dbReference>
<feature type="transmembrane region" description="Helical" evidence="7">
    <location>
        <begin position="207"/>
        <end position="226"/>
    </location>
</feature>
<feature type="transmembrane region" description="Helical" evidence="7">
    <location>
        <begin position="407"/>
        <end position="427"/>
    </location>
</feature>
<evidence type="ECO:0000256" key="6">
    <source>
        <dbReference type="SAM" id="MobiDB-lite"/>
    </source>
</evidence>
<proteinExistence type="inferred from homology"/>
<evidence type="ECO:0000256" key="4">
    <source>
        <dbReference type="ARBA" id="ARBA00022989"/>
    </source>
</evidence>
<comment type="similarity">
    <text evidence="2">Belongs to the major facilitator superfamily. Proton-dependent oligopeptide transporter (POT/PTR) (TC 2.A.17) family.</text>
</comment>
<feature type="transmembrane region" description="Helical" evidence="7">
    <location>
        <begin position="179"/>
        <end position="201"/>
    </location>
</feature>
<feature type="transmembrane region" description="Helical" evidence="7">
    <location>
        <begin position="324"/>
        <end position="344"/>
    </location>
</feature>
<name>A0A176VXS4_MARPO</name>
<comment type="subcellular location">
    <subcellularLocation>
        <location evidence="1">Membrane</location>
        <topology evidence="1">Multi-pass membrane protein</topology>
    </subcellularLocation>
</comment>
<keyword evidence="3 7" id="KW-0812">Transmembrane</keyword>
<feature type="compositionally biased region" description="Basic and acidic residues" evidence="6">
    <location>
        <begin position="1"/>
        <end position="11"/>
    </location>
</feature>
<feature type="transmembrane region" description="Helical" evidence="7">
    <location>
        <begin position="447"/>
        <end position="473"/>
    </location>
</feature>
<feature type="transmembrane region" description="Helical" evidence="7">
    <location>
        <begin position="494"/>
        <end position="511"/>
    </location>
</feature>
<dbReference type="EMBL" id="LVLJ01002317">
    <property type="protein sequence ID" value="OAE25567.1"/>
    <property type="molecule type" value="Genomic_DNA"/>
</dbReference>
<gene>
    <name evidence="8" type="ORF">AXG93_3444s1020</name>
</gene>
<keyword evidence="9" id="KW-1185">Reference proteome</keyword>
<feature type="transmembrane region" description="Helical" evidence="7">
    <location>
        <begin position="364"/>
        <end position="386"/>
    </location>
</feature>
<accession>A0A176VXS4</accession>
<evidence type="ECO:0000313" key="8">
    <source>
        <dbReference type="EMBL" id="OAE25567.1"/>
    </source>
</evidence>
<dbReference type="InterPro" id="IPR036259">
    <property type="entry name" value="MFS_trans_sf"/>
</dbReference>
<feature type="transmembrane region" description="Helical" evidence="7">
    <location>
        <begin position="531"/>
        <end position="550"/>
    </location>
</feature>
<dbReference type="CDD" id="cd17419">
    <property type="entry name" value="MFS_NPF7"/>
    <property type="match status" value="1"/>
</dbReference>
<feature type="transmembrane region" description="Helical" evidence="7">
    <location>
        <begin position="67"/>
        <end position="85"/>
    </location>
</feature>
<protein>
    <recommendedName>
        <fullName evidence="10">Major facilitator superfamily (MFS) profile domain-containing protein</fullName>
    </recommendedName>
</protein>
<keyword evidence="4 7" id="KW-1133">Transmembrane helix</keyword>
<dbReference type="InterPro" id="IPR000109">
    <property type="entry name" value="POT_fam"/>
</dbReference>
<dbReference type="Proteomes" id="UP000077202">
    <property type="component" value="Unassembled WGS sequence"/>
</dbReference>
<dbReference type="SUPFAM" id="SSF103473">
    <property type="entry name" value="MFS general substrate transporter"/>
    <property type="match status" value="1"/>
</dbReference>
<evidence type="ECO:0008006" key="10">
    <source>
        <dbReference type="Google" id="ProtNLM"/>
    </source>
</evidence>
<feature type="region of interest" description="Disordered" evidence="6">
    <location>
        <begin position="562"/>
        <end position="585"/>
    </location>
</feature>
<comment type="caution">
    <text evidence="8">The sequence shown here is derived from an EMBL/GenBank/DDBJ whole genome shotgun (WGS) entry which is preliminary data.</text>
</comment>